<comment type="similarity">
    <text evidence="1">Belongs to the ABC transporter superfamily.</text>
</comment>
<dbReference type="Gene3D" id="3.40.50.300">
    <property type="entry name" value="P-loop containing nucleotide triphosphate hydrolases"/>
    <property type="match status" value="1"/>
</dbReference>
<dbReference type="InterPro" id="IPR027417">
    <property type="entry name" value="P-loop_NTPase"/>
</dbReference>
<dbReference type="SMART" id="SM00382">
    <property type="entry name" value="AAA"/>
    <property type="match status" value="1"/>
</dbReference>
<keyword evidence="3" id="KW-0547">Nucleotide-binding</keyword>
<dbReference type="PROSITE" id="PS00211">
    <property type="entry name" value="ABC_TRANSPORTER_1"/>
    <property type="match status" value="1"/>
</dbReference>
<accession>A0ABW4J7G2</accession>
<sequence>MLEIKNLTVAYDNSPVFEALDVTFESGKITGIIGPNGAGKSTLIKGLLNLIPKRSGSVLIDGQKIKKVSNKIAYVEQRKALDLTFPINVFDVVLTGTYGKLGLFKVPGNAEKQIAYTALDQVNLLDYQDRQIGNLSGGQLQRVFVARAIAQEADIIILDEPFVGIDIKSERDIMAIIKYWRDEGKTIIVVHHDLNKVFDYFDNLVILNHGIVASGSVAQTYTPENIQQAFSADLSAVLFDDTKKVGSAS</sequence>
<dbReference type="SUPFAM" id="SSF52540">
    <property type="entry name" value="P-loop containing nucleoside triphosphate hydrolases"/>
    <property type="match status" value="1"/>
</dbReference>
<evidence type="ECO:0000259" key="5">
    <source>
        <dbReference type="PROSITE" id="PS50893"/>
    </source>
</evidence>
<dbReference type="Pfam" id="PF00005">
    <property type="entry name" value="ABC_tran"/>
    <property type="match status" value="1"/>
</dbReference>
<dbReference type="EMBL" id="JBHTOP010000022">
    <property type="protein sequence ID" value="MFD1671865.1"/>
    <property type="molecule type" value="Genomic_DNA"/>
</dbReference>
<dbReference type="PROSITE" id="PS50893">
    <property type="entry name" value="ABC_TRANSPORTER_2"/>
    <property type="match status" value="1"/>
</dbReference>
<name>A0ABW4J7G2_9LACO</name>
<proteinExistence type="inferred from homology"/>
<comment type="caution">
    <text evidence="6">The sequence shown here is derived from an EMBL/GenBank/DDBJ whole genome shotgun (WGS) entry which is preliminary data.</text>
</comment>
<evidence type="ECO:0000313" key="6">
    <source>
        <dbReference type="EMBL" id="MFD1671865.1"/>
    </source>
</evidence>
<protein>
    <submittedName>
        <fullName evidence="6">Metal ABC transporter ATP-binding protein</fullName>
    </submittedName>
</protein>
<keyword evidence="2" id="KW-0813">Transport</keyword>
<dbReference type="InterPro" id="IPR050153">
    <property type="entry name" value="Metal_Ion_Import_ABC"/>
</dbReference>
<dbReference type="PANTHER" id="PTHR42734">
    <property type="entry name" value="METAL TRANSPORT SYSTEM ATP-BINDING PROTEIN TM_0124-RELATED"/>
    <property type="match status" value="1"/>
</dbReference>
<gene>
    <name evidence="6" type="ORF">ACFQ5M_07155</name>
</gene>
<keyword evidence="7" id="KW-1185">Reference proteome</keyword>
<evidence type="ECO:0000256" key="2">
    <source>
        <dbReference type="ARBA" id="ARBA00022448"/>
    </source>
</evidence>
<evidence type="ECO:0000256" key="4">
    <source>
        <dbReference type="ARBA" id="ARBA00022840"/>
    </source>
</evidence>
<dbReference type="PANTHER" id="PTHR42734:SF5">
    <property type="entry name" value="IRON TRANSPORT SYSTEM ATP-BINDING PROTEIN HI_0361-RELATED"/>
    <property type="match status" value="1"/>
</dbReference>
<dbReference type="InterPro" id="IPR017871">
    <property type="entry name" value="ABC_transporter-like_CS"/>
</dbReference>
<dbReference type="RefSeq" id="WP_125714437.1">
    <property type="nucleotide sequence ID" value="NZ_JBHTOP010000022.1"/>
</dbReference>
<dbReference type="Proteomes" id="UP001597267">
    <property type="component" value="Unassembled WGS sequence"/>
</dbReference>
<evidence type="ECO:0000256" key="1">
    <source>
        <dbReference type="ARBA" id="ARBA00005417"/>
    </source>
</evidence>
<dbReference type="GO" id="GO:0005524">
    <property type="term" value="F:ATP binding"/>
    <property type="evidence" value="ECO:0007669"/>
    <property type="project" value="UniProtKB-KW"/>
</dbReference>
<organism evidence="6 7">
    <name type="scientific">Agrilactobacillus yilanensis</name>
    <dbReference type="NCBI Taxonomy" id="2485997"/>
    <lineage>
        <taxon>Bacteria</taxon>
        <taxon>Bacillati</taxon>
        <taxon>Bacillota</taxon>
        <taxon>Bacilli</taxon>
        <taxon>Lactobacillales</taxon>
        <taxon>Lactobacillaceae</taxon>
        <taxon>Agrilactobacillus</taxon>
    </lineage>
</organism>
<keyword evidence="4 6" id="KW-0067">ATP-binding</keyword>
<dbReference type="CDD" id="cd03235">
    <property type="entry name" value="ABC_Metallic_Cations"/>
    <property type="match status" value="1"/>
</dbReference>
<dbReference type="InterPro" id="IPR003439">
    <property type="entry name" value="ABC_transporter-like_ATP-bd"/>
</dbReference>
<evidence type="ECO:0000313" key="7">
    <source>
        <dbReference type="Proteomes" id="UP001597267"/>
    </source>
</evidence>
<feature type="domain" description="ABC transporter" evidence="5">
    <location>
        <begin position="2"/>
        <end position="234"/>
    </location>
</feature>
<dbReference type="InterPro" id="IPR003593">
    <property type="entry name" value="AAA+_ATPase"/>
</dbReference>
<evidence type="ECO:0000256" key="3">
    <source>
        <dbReference type="ARBA" id="ARBA00022741"/>
    </source>
</evidence>
<reference evidence="7" key="1">
    <citation type="journal article" date="2019" name="Int. J. Syst. Evol. Microbiol.">
        <title>The Global Catalogue of Microorganisms (GCM) 10K type strain sequencing project: providing services to taxonomists for standard genome sequencing and annotation.</title>
        <authorList>
            <consortium name="The Broad Institute Genomics Platform"/>
            <consortium name="The Broad Institute Genome Sequencing Center for Infectious Disease"/>
            <person name="Wu L."/>
            <person name="Ma J."/>
        </authorList>
    </citation>
    <scope>NUCLEOTIDE SEQUENCE [LARGE SCALE GENOMIC DNA]</scope>
    <source>
        <strain evidence="7">CCM 8896</strain>
    </source>
</reference>